<dbReference type="Proteomes" id="UP001556692">
    <property type="component" value="Unassembled WGS sequence"/>
</dbReference>
<evidence type="ECO:0008006" key="3">
    <source>
        <dbReference type="Google" id="ProtNLM"/>
    </source>
</evidence>
<dbReference type="RefSeq" id="WP_367954322.1">
    <property type="nucleotide sequence ID" value="NZ_JBDPGJ010000002.1"/>
</dbReference>
<dbReference type="EMBL" id="JBDPGJ010000002">
    <property type="protein sequence ID" value="MEX0406479.1"/>
    <property type="molecule type" value="Genomic_DNA"/>
</dbReference>
<comment type="caution">
    <text evidence="1">The sequence shown here is derived from an EMBL/GenBank/DDBJ whole genome shotgun (WGS) entry which is preliminary data.</text>
</comment>
<evidence type="ECO:0000313" key="1">
    <source>
        <dbReference type="EMBL" id="MEX0406479.1"/>
    </source>
</evidence>
<keyword evidence="2" id="KW-1185">Reference proteome</keyword>
<gene>
    <name evidence="1" type="ORF">ABGN05_12450</name>
</gene>
<accession>A0ABV3SKF3</accession>
<evidence type="ECO:0000313" key="2">
    <source>
        <dbReference type="Proteomes" id="UP001556692"/>
    </source>
</evidence>
<protein>
    <recommendedName>
        <fullName evidence="3">Apea-like HEPN domain-containing protein</fullName>
    </recommendedName>
</protein>
<organism evidence="1 2">
    <name type="scientific">Aquibium pacificus</name>
    <dbReference type="NCBI Taxonomy" id="3153579"/>
    <lineage>
        <taxon>Bacteria</taxon>
        <taxon>Pseudomonadati</taxon>
        <taxon>Pseudomonadota</taxon>
        <taxon>Alphaproteobacteria</taxon>
        <taxon>Hyphomicrobiales</taxon>
        <taxon>Phyllobacteriaceae</taxon>
        <taxon>Aquibium</taxon>
    </lineage>
</organism>
<proteinExistence type="predicted"/>
<sequence>MKISRSTKWVSDTMLNTLLREYEASTELSKGGLSYRRHDFWELYEILPDAFAVSPMIRRSEAIGLFSKALRECRRAGTMNSEAIIKHAAAIQKKALAVPQESYTLWTKFRARDMAHSKGFTLAWRGVKLRTAAYLPAWLQREEYFLNGVGRIFPRKPDFYGHVILACDDRNEDRAVDRMMDALQLMHGLLNLYETLGRHSGWSGRNWTEGKLWLGPTQFLFRDRKFRGEDRIWYNPDYDEEAWARLPPSMKRILQVVPMARTALAALDKHPLCDVLVRAIILLQDGFATRDSNHRLLRYWSALEQLYVEPDAKGRSNDKVLERAVFAELKPELSKWKLEHIARLRNDYVHAGGSNDDLHHMCQFLRELLGRHINHWIFRGGDFANHSALLQLVKLPSDRAALVQMQEMITRRLAYLDT</sequence>
<reference evidence="1 2" key="1">
    <citation type="submission" date="2024-05" db="EMBL/GenBank/DDBJ databases">
        <authorList>
            <person name="Jiang F."/>
        </authorList>
    </citation>
    <scope>NUCLEOTIDE SEQUENCE [LARGE SCALE GENOMIC DNA]</scope>
    <source>
        <strain evidence="1 2">LZ166</strain>
    </source>
</reference>
<name>A0ABV3SKF3_9HYPH</name>